<keyword evidence="3" id="KW-0863">Zinc-finger</keyword>
<dbReference type="AlphaFoldDB" id="A0AA88YXR4"/>
<sequence length="466" mass="53286">MQYVHLKNTPVRSGRCSLAIFMMKMKTGLPNKLLSTLFNISKSSIKRAIATVRKTLSASFVPYYIGFQHISRQDVITKHTRPLAEQIFGENGLQVVLVLDGTYIYIQKSLNFQFQRRSYSVHKGRPLVKPMVIVSTTGYFVSVIGPYLADGKNNDARILEHIMRSNIEDVRDWIDENDVFIVDRGFRDAVPFLSSLGINAEMPAFMKRGEKQMSTEDSNSSRMVTKVRWVVESANARSKRWRFLDHVLPTNQVPYIGDYVRIVCAIANKFYPPLSHGNLEEDQVLAAKMHHLSLQVNGLKDYVEEKELHKRTADWESSDVDDFPRLGEEQIRPITCGSYQLKLCASYTKEHLEGNCEIQLHKEEPNLLRVRLRSRHCSSRSYLLWVKYDSASVVAWYCRCRSGSRVVGVCAHIAAVIWYLGFYRHTEDMEIGVNDWGQHCDDAAQMPTEVLDGSDSEGSQTSDIEE</sequence>
<dbReference type="GO" id="GO:0008270">
    <property type="term" value="F:zinc ion binding"/>
    <property type="evidence" value="ECO:0007669"/>
    <property type="project" value="UniProtKB-KW"/>
</dbReference>
<keyword evidence="6" id="KW-1185">Reference proteome</keyword>
<proteinExistence type="predicted"/>
<name>A0AA88YXR4_PINIB</name>
<comment type="cofactor">
    <cofactor evidence="1">
        <name>a divalent metal cation</name>
        <dbReference type="ChEBI" id="CHEBI:60240"/>
    </cofactor>
</comment>
<evidence type="ECO:0000259" key="4">
    <source>
        <dbReference type="PROSITE" id="PS50966"/>
    </source>
</evidence>
<dbReference type="InterPro" id="IPR027806">
    <property type="entry name" value="HARBI1_dom"/>
</dbReference>
<feature type="domain" description="SWIM-type" evidence="4">
    <location>
        <begin position="382"/>
        <end position="421"/>
    </location>
</feature>
<evidence type="ECO:0000313" key="6">
    <source>
        <dbReference type="Proteomes" id="UP001186944"/>
    </source>
</evidence>
<protein>
    <recommendedName>
        <fullName evidence="4">SWIM-type domain-containing protein</fullName>
    </recommendedName>
</protein>
<dbReference type="EMBL" id="VSWD01000001">
    <property type="protein sequence ID" value="KAK3109068.1"/>
    <property type="molecule type" value="Genomic_DNA"/>
</dbReference>
<evidence type="ECO:0000256" key="3">
    <source>
        <dbReference type="PROSITE-ProRule" id="PRU00325"/>
    </source>
</evidence>
<dbReference type="InterPro" id="IPR007527">
    <property type="entry name" value="Znf_SWIM"/>
</dbReference>
<evidence type="ECO:0000256" key="2">
    <source>
        <dbReference type="ARBA" id="ARBA00022723"/>
    </source>
</evidence>
<dbReference type="PANTHER" id="PTHR23080">
    <property type="entry name" value="THAP DOMAIN PROTEIN"/>
    <property type="match status" value="1"/>
</dbReference>
<accession>A0AA88YXR4</accession>
<dbReference type="Proteomes" id="UP001186944">
    <property type="component" value="Unassembled WGS sequence"/>
</dbReference>
<evidence type="ECO:0000313" key="5">
    <source>
        <dbReference type="EMBL" id="KAK3109068.1"/>
    </source>
</evidence>
<organism evidence="5 6">
    <name type="scientific">Pinctada imbricata</name>
    <name type="common">Atlantic pearl-oyster</name>
    <name type="synonym">Pinctada martensii</name>
    <dbReference type="NCBI Taxonomy" id="66713"/>
    <lineage>
        <taxon>Eukaryota</taxon>
        <taxon>Metazoa</taxon>
        <taxon>Spiralia</taxon>
        <taxon>Lophotrochozoa</taxon>
        <taxon>Mollusca</taxon>
        <taxon>Bivalvia</taxon>
        <taxon>Autobranchia</taxon>
        <taxon>Pteriomorphia</taxon>
        <taxon>Pterioida</taxon>
        <taxon>Pterioidea</taxon>
        <taxon>Pteriidae</taxon>
        <taxon>Pinctada</taxon>
    </lineage>
</organism>
<dbReference type="PROSITE" id="PS50966">
    <property type="entry name" value="ZF_SWIM"/>
    <property type="match status" value="1"/>
</dbReference>
<gene>
    <name evidence="5" type="ORF">FSP39_022182</name>
</gene>
<keyword evidence="3" id="KW-0862">Zinc</keyword>
<keyword evidence="2" id="KW-0479">Metal-binding</keyword>
<dbReference type="Pfam" id="PF13359">
    <property type="entry name" value="DDE_Tnp_4"/>
    <property type="match status" value="1"/>
</dbReference>
<comment type="caution">
    <text evidence="5">The sequence shown here is derived from an EMBL/GenBank/DDBJ whole genome shotgun (WGS) entry which is preliminary data.</text>
</comment>
<evidence type="ECO:0000256" key="1">
    <source>
        <dbReference type="ARBA" id="ARBA00001968"/>
    </source>
</evidence>
<reference evidence="5" key="1">
    <citation type="submission" date="2019-08" db="EMBL/GenBank/DDBJ databases">
        <title>The improved chromosome-level genome for the pearl oyster Pinctada fucata martensii using PacBio sequencing and Hi-C.</title>
        <authorList>
            <person name="Zheng Z."/>
        </authorList>
    </citation>
    <scope>NUCLEOTIDE SEQUENCE</scope>
    <source>
        <strain evidence="5">ZZ-2019</strain>
        <tissue evidence="5">Adductor muscle</tissue>
    </source>
</reference>